<evidence type="ECO:0000259" key="9">
    <source>
        <dbReference type="Pfam" id="PF13330"/>
    </source>
</evidence>
<dbReference type="InterPro" id="IPR000884">
    <property type="entry name" value="TSP1_rpt"/>
</dbReference>
<feature type="domain" description="WxxW" evidence="9">
    <location>
        <begin position="122"/>
        <end position="209"/>
    </location>
</feature>
<dbReference type="PANTHER" id="PTHR15031:SF6">
    <property type="entry name" value="CARTILAGE INTERMEDIATE LAYER PROTEIN 1-LIKE ISOFORM X1"/>
    <property type="match status" value="1"/>
</dbReference>
<dbReference type="OrthoDB" id="10611599at2759"/>
<gene>
    <name evidence="13" type="primary">LOC118425313</name>
</gene>
<dbReference type="InterPro" id="IPR036383">
    <property type="entry name" value="TSP1_rpt_sf"/>
</dbReference>
<dbReference type="InterPro" id="IPR056255">
    <property type="entry name" value="CILP-1/2_dom"/>
</dbReference>
<dbReference type="SUPFAM" id="SSF82895">
    <property type="entry name" value="TSP-1 type 1 repeat"/>
    <property type="match status" value="3"/>
</dbReference>
<dbReference type="InterPro" id="IPR039675">
    <property type="entry name" value="CILP1/CILP2"/>
</dbReference>
<dbReference type="Proteomes" id="UP000001554">
    <property type="component" value="Chromosome 11"/>
</dbReference>
<dbReference type="Pfam" id="PF00090">
    <property type="entry name" value="TSP_1"/>
    <property type="match status" value="3"/>
</dbReference>
<evidence type="ECO:0000256" key="5">
    <source>
        <dbReference type="ARBA" id="ARBA00023157"/>
    </source>
</evidence>
<feature type="signal peptide" evidence="8">
    <location>
        <begin position="1"/>
        <end position="20"/>
    </location>
</feature>
<name>A0A9J7LVR6_BRAFL</name>
<accession>A0A9J7LVR6</accession>
<reference evidence="12" key="1">
    <citation type="journal article" date="2020" name="Nat. Ecol. Evol.">
        <title>Deeply conserved synteny resolves early events in vertebrate evolution.</title>
        <authorList>
            <person name="Simakov O."/>
            <person name="Marletaz F."/>
            <person name="Yue J.X."/>
            <person name="O'Connell B."/>
            <person name="Jenkins J."/>
            <person name="Brandt A."/>
            <person name="Calef R."/>
            <person name="Tung C.H."/>
            <person name="Huang T.K."/>
            <person name="Schmutz J."/>
            <person name="Satoh N."/>
            <person name="Yu J.K."/>
            <person name="Putnam N.H."/>
            <person name="Green R.E."/>
            <person name="Rokhsar D.S."/>
        </authorList>
    </citation>
    <scope>NUCLEOTIDE SEQUENCE [LARGE SCALE GENOMIC DNA]</scope>
    <source>
        <strain evidence="12">S238N-H82</strain>
    </source>
</reference>
<dbReference type="FunFam" id="2.20.100.10:FF:000007">
    <property type="entry name" value="Thrombospondin 1"/>
    <property type="match status" value="2"/>
</dbReference>
<evidence type="ECO:0000259" key="10">
    <source>
        <dbReference type="Pfam" id="PF23591"/>
    </source>
</evidence>
<reference evidence="13" key="2">
    <citation type="submission" date="2025-08" db="UniProtKB">
        <authorList>
            <consortium name="RefSeq"/>
        </authorList>
    </citation>
    <scope>IDENTIFICATION</scope>
    <source>
        <strain evidence="13">S238N-H82</strain>
        <tissue evidence="13">Testes</tissue>
    </source>
</reference>
<evidence type="ECO:0000259" key="11">
    <source>
        <dbReference type="Pfam" id="PF23708"/>
    </source>
</evidence>
<evidence type="ECO:0000256" key="8">
    <source>
        <dbReference type="SAM" id="SignalP"/>
    </source>
</evidence>
<dbReference type="AlphaFoldDB" id="A0A9J7LVR6"/>
<dbReference type="GO" id="GO:0005576">
    <property type="term" value="C:extracellular region"/>
    <property type="evidence" value="ECO:0007669"/>
    <property type="project" value="UniProtKB-SubCell"/>
</dbReference>
<evidence type="ECO:0000256" key="3">
    <source>
        <dbReference type="ARBA" id="ARBA00022729"/>
    </source>
</evidence>
<keyword evidence="4" id="KW-0677">Repeat</keyword>
<feature type="chain" id="PRO_5039934680" evidence="8">
    <location>
        <begin position="21"/>
        <end position="806"/>
    </location>
</feature>
<comment type="subcellular location">
    <subcellularLocation>
        <location evidence="1">Secreted</location>
    </subcellularLocation>
</comment>
<dbReference type="InterPro" id="IPR056256">
    <property type="entry name" value="CILP-1/2_b-sand_dom2"/>
</dbReference>
<proteinExistence type="predicted"/>
<dbReference type="OMA" id="PFSQPCE"/>
<evidence type="ECO:0000256" key="6">
    <source>
        <dbReference type="ARBA" id="ARBA00023180"/>
    </source>
</evidence>
<evidence type="ECO:0000256" key="1">
    <source>
        <dbReference type="ARBA" id="ARBA00004613"/>
    </source>
</evidence>
<evidence type="ECO:0000256" key="4">
    <source>
        <dbReference type="ARBA" id="ARBA00022737"/>
    </source>
</evidence>
<organism evidence="12 13">
    <name type="scientific">Branchiostoma floridae</name>
    <name type="common">Florida lancelet</name>
    <name type="synonym">Amphioxus</name>
    <dbReference type="NCBI Taxonomy" id="7739"/>
    <lineage>
        <taxon>Eukaryota</taxon>
        <taxon>Metazoa</taxon>
        <taxon>Chordata</taxon>
        <taxon>Cephalochordata</taxon>
        <taxon>Leptocardii</taxon>
        <taxon>Amphioxiformes</taxon>
        <taxon>Branchiostomatidae</taxon>
        <taxon>Branchiostoma</taxon>
    </lineage>
</organism>
<dbReference type="RefSeq" id="XP_035690013.1">
    <property type="nucleotide sequence ID" value="XM_035834120.1"/>
</dbReference>
<feature type="domain" description="Cartilage intermediate layer protein 1/2 beta-sandwich" evidence="10">
    <location>
        <begin position="508"/>
        <end position="591"/>
    </location>
</feature>
<feature type="region of interest" description="Disordered" evidence="7">
    <location>
        <begin position="743"/>
        <end position="806"/>
    </location>
</feature>
<feature type="domain" description="WxxW" evidence="9">
    <location>
        <begin position="24"/>
        <end position="111"/>
    </location>
</feature>
<dbReference type="PRINTS" id="PR01705">
    <property type="entry name" value="TSP1REPEAT"/>
</dbReference>
<evidence type="ECO:0000256" key="7">
    <source>
        <dbReference type="SAM" id="MobiDB-lite"/>
    </source>
</evidence>
<dbReference type="PROSITE" id="PS50092">
    <property type="entry name" value="TSP1"/>
    <property type="match status" value="3"/>
</dbReference>
<dbReference type="Pfam" id="PF13330">
    <property type="entry name" value="Mucin2_WxxW"/>
    <property type="match status" value="2"/>
</dbReference>
<evidence type="ECO:0000256" key="2">
    <source>
        <dbReference type="ARBA" id="ARBA00022525"/>
    </source>
</evidence>
<dbReference type="SMART" id="SM00209">
    <property type="entry name" value="TSP1"/>
    <property type="match status" value="3"/>
</dbReference>
<protein>
    <submittedName>
        <fullName evidence="13">Cartilage intermediate layer protein 1-like</fullName>
    </submittedName>
</protein>
<feature type="compositionally biased region" description="Basic and acidic residues" evidence="7">
    <location>
        <begin position="795"/>
        <end position="806"/>
    </location>
</feature>
<dbReference type="Gene3D" id="2.20.100.10">
    <property type="entry name" value="Thrombospondin type-1 (TSP1) repeat"/>
    <property type="match status" value="3"/>
</dbReference>
<dbReference type="FunFam" id="2.20.100.10:FF:000001">
    <property type="entry name" value="semaphorin-5A isoform X1"/>
    <property type="match status" value="1"/>
</dbReference>
<dbReference type="KEGG" id="bfo:118425313"/>
<dbReference type="InterPro" id="IPR025155">
    <property type="entry name" value="WxxW_domain"/>
</dbReference>
<keyword evidence="2" id="KW-0964">Secreted</keyword>
<dbReference type="GeneID" id="118425313"/>
<keyword evidence="6" id="KW-0325">Glycoprotein</keyword>
<dbReference type="Pfam" id="PF23708">
    <property type="entry name" value="CILP_5th"/>
    <property type="match status" value="1"/>
</dbReference>
<keyword evidence="12" id="KW-1185">Reference proteome</keyword>
<keyword evidence="5" id="KW-1015">Disulfide bond</keyword>
<sequence>MRVEFLTIAVLVAFTGSTTAISGWTFWFDTSDPIAGHDTELLADIYGLYPSLVCLSPLLIQAETTVGVPALDTNQVLRTFDADLGLECYDSDQPGYPFSQPCEDYRVRFFCDKGSTTAISGWTIWFDISDPIAGHDTELLADIYGLYPSLVCLSPLLIQAETTAGVPALDTSQVLRTFDADLGLECYDTDQPGYPFSQPCEDYRVRFFCEEVNGQWSPWSAWSQCDRTCGGGTETRTRTCDNPPPSNGGADCVGESTETRPCATNACLQPVDGGWTAWSDWSVCSVTCGTGTQFRARSCTNPAPENGGSDCQGLSQETRPCNAAVLCPIDGGWGAWSNWTACDVTCGGGLMHRTRECDSPTPEHGGNPCVGNNQESVACGTDPCPGKFRNGDVLPKTVADNATLILHHLTTSDAGEYRWDASQQCDAPVPHYIQLPRDCVQQPENTRLYNVGKCNRTKCQRGGSVDLCVDDVNNCCAAGGKEARVVQCNGYTLPVEIITSCVCSACVDPATVISGIVVGGRNEVPVINSDILINNEIVGRTSFTGTFTFEVPPGTQRVAITVKDRYHQFVTTTKVLPFEEGMSTFHKIRLRQSSPPVEIQSDQEKTIPLGNVPNADPIAELEIPPNSFYTADGQEFTGVVKAGVDFVDPRNADEAESAPSELSCVDDEGEEQNLETFGMMSLTFADSNGDELNVGGRVNISIDPDQLGLTTRSLTSDVKIWSLNPETGQWQFESDLVIDPSKRRTRRTDLEGATVRSLSKVGTHKTAQPSNHGEVYGIREDVALPNDPDSPNIKATDDPNVKRTEC</sequence>
<evidence type="ECO:0000313" key="13">
    <source>
        <dbReference type="RefSeq" id="XP_035690013.1"/>
    </source>
</evidence>
<dbReference type="Pfam" id="PF23591">
    <property type="entry name" value="CILP"/>
    <property type="match status" value="1"/>
</dbReference>
<dbReference type="PANTHER" id="PTHR15031">
    <property type="entry name" value="CARTILAGE INTERMEDIATE LAYER PROTEIN CLIP"/>
    <property type="match status" value="1"/>
</dbReference>
<keyword evidence="3 8" id="KW-0732">Signal</keyword>
<feature type="domain" description="Cartilage intermediate layer protein 1/2" evidence="11">
    <location>
        <begin position="427"/>
        <end position="493"/>
    </location>
</feature>
<evidence type="ECO:0000313" key="12">
    <source>
        <dbReference type="Proteomes" id="UP000001554"/>
    </source>
</evidence>